<dbReference type="GO" id="GO:0006508">
    <property type="term" value="P:proteolysis"/>
    <property type="evidence" value="ECO:0007669"/>
    <property type="project" value="UniProtKB-KW"/>
</dbReference>
<protein>
    <recommendedName>
        <fullName evidence="7">Peptidase S1 domain-containing protein</fullName>
    </recommendedName>
</protein>
<dbReference type="InterPro" id="IPR009003">
    <property type="entry name" value="Peptidase_S1_PA"/>
</dbReference>
<dbReference type="SMART" id="SM00020">
    <property type="entry name" value="Tryp_SPc"/>
    <property type="match status" value="1"/>
</dbReference>
<dbReference type="PRINTS" id="PR00722">
    <property type="entry name" value="CHYMOTRYPSIN"/>
</dbReference>
<dbReference type="PANTHER" id="PTHR24252:SF7">
    <property type="entry name" value="HYALIN"/>
    <property type="match status" value="1"/>
</dbReference>
<evidence type="ECO:0000256" key="1">
    <source>
        <dbReference type="ARBA" id="ARBA00022670"/>
    </source>
</evidence>
<dbReference type="CDD" id="cd00190">
    <property type="entry name" value="Tryp_SPc"/>
    <property type="match status" value="1"/>
</dbReference>
<feature type="signal peptide" evidence="6">
    <location>
        <begin position="1"/>
        <end position="18"/>
    </location>
</feature>
<dbReference type="InterPro" id="IPR001254">
    <property type="entry name" value="Trypsin_dom"/>
</dbReference>
<feature type="chain" id="PRO_5043863950" description="Peptidase S1 domain-containing protein" evidence="6">
    <location>
        <begin position="19"/>
        <end position="300"/>
    </location>
</feature>
<proteinExistence type="predicted"/>
<keyword evidence="9" id="KW-1185">Reference proteome</keyword>
<keyword evidence="2 5" id="KW-0378">Hydrolase</keyword>
<dbReference type="EMBL" id="CAVLEF010000005">
    <property type="protein sequence ID" value="CAK1543947.1"/>
    <property type="molecule type" value="Genomic_DNA"/>
</dbReference>
<name>A0AAV1J4E5_9NEOP</name>
<dbReference type="PANTHER" id="PTHR24252">
    <property type="entry name" value="ACROSIN-RELATED"/>
    <property type="match status" value="1"/>
</dbReference>
<dbReference type="GO" id="GO:0004252">
    <property type="term" value="F:serine-type endopeptidase activity"/>
    <property type="evidence" value="ECO:0007669"/>
    <property type="project" value="InterPro"/>
</dbReference>
<evidence type="ECO:0000259" key="7">
    <source>
        <dbReference type="PROSITE" id="PS50240"/>
    </source>
</evidence>
<keyword evidence="6" id="KW-0732">Signal</keyword>
<dbReference type="PROSITE" id="PS00135">
    <property type="entry name" value="TRYPSIN_SER"/>
    <property type="match status" value="1"/>
</dbReference>
<dbReference type="PROSITE" id="PS00134">
    <property type="entry name" value="TRYPSIN_HIS"/>
    <property type="match status" value="1"/>
</dbReference>
<evidence type="ECO:0000256" key="4">
    <source>
        <dbReference type="ARBA" id="ARBA00023157"/>
    </source>
</evidence>
<accession>A0AAV1J4E5</accession>
<evidence type="ECO:0000256" key="3">
    <source>
        <dbReference type="ARBA" id="ARBA00022825"/>
    </source>
</evidence>
<keyword evidence="4" id="KW-1015">Disulfide bond</keyword>
<keyword evidence="1 5" id="KW-0645">Protease</keyword>
<dbReference type="Pfam" id="PF00089">
    <property type="entry name" value="Trypsin"/>
    <property type="match status" value="1"/>
</dbReference>
<dbReference type="FunFam" id="2.40.10.10:FF:000006">
    <property type="entry name" value="Serine proteinase stubble"/>
    <property type="match status" value="1"/>
</dbReference>
<dbReference type="InterPro" id="IPR033116">
    <property type="entry name" value="TRYPSIN_SER"/>
</dbReference>
<dbReference type="InterPro" id="IPR043504">
    <property type="entry name" value="Peptidase_S1_PA_chymotrypsin"/>
</dbReference>
<dbReference type="SUPFAM" id="SSF50494">
    <property type="entry name" value="Trypsin-like serine proteases"/>
    <property type="match status" value="1"/>
</dbReference>
<comment type="caution">
    <text evidence="8">The sequence shown here is derived from an EMBL/GenBank/DDBJ whole genome shotgun (WGS) entry which is preliminary data.</text>
</comment>
<sequence length="300" mass="33630">MWFCVCFILCAIVSCGNTFSKEAFRFNEDTRVFDRLAEKQLPACRDCSCGERNEEPRVVGGTGSSVNAFPWIARLIYHQAFGCGASLINDRYVVSAAHCVKGFMWFMFRVKFGEHNRCETKGMPEMRYIVKIIAHNFTLTELTNDISLLRLNKAVEYSHTIRPVCIPPIESKTKTYTGELATVAGWGAMGETGNWSCSLLEAQLPVLSEEACKSTSYNKSKIRDVMLCAGYPSTAHKDACTGDSGGPLIAENQDHAYELIGIVSWGYGCARKGFPGVYTRVTKYLDWIRDNTYDSCYCEY</sequence>
<evidence type="ECO:0000313" key="9">
    <source>
        <dbReference type="Proteomes" id="UP001497472"/>
    </source>
</evidence>
<organism evidence="8 9">
    <name type="scientific">Leptosia nina</name>
    <dbReference type="NCBI Taxonomy" id="320188"/>
    <lineage>
        <taxon>Eukaryota</taxon>
        <taxon>Metazoa</taxon>
        <taxon>Ecdysozoa</taxon>
        <taxon>Arthropoda</taxon>
        <taxon>Hexapoda</taxon>
        <taxon>Insecta</taxon>
        <taxon>Pterygota</taxon>
        <taxon>Neoptera</taxon>
        <taxon>Endopterygota</taxon>
        <taxon>Lepidoptera</taxon>
        <taxon>Glossata</taxon>
        <taxon>Ditrysia</taxon>
        <taxon>Papilionoidea</taxon>
        <taxon>Pieridae</taxon>
        <taxon>Pierinae</taxon>
        <taxon>Leptosia</taxon>
    </lineage>
</organism>
<keyword evidence="3 5" id="KW-0720">Serine protease</keyword>
<dbReference type="PROSITE" id="PS50240">
    <property type="entry name" value="TRYPSIN_DOM"/>
    <property type="match status" value="1"/>
</dbReference>
<feature type="domain" description="Peptidase S1" evidence="7">
    <location>
        <begin position="58"/>
        <end position="293"/>
    </location>
</feature>
<dbReference type="InterPro" id="IPR001314">
    <property type="entry name" value="Peptidase_S1A"/>
</dbReference>
<dbReference type="Proteomes" id="UP001497472">
    <property type="component" value="Unassembled WGS sequence"/>
</dbReference>
<reference evidence="8 9" key="1">
    <citation type="submission" date="2023-11" db="EMBL/GenBank/DDBJ databases">
        <authorList>
            <person name="Okamura Y."/>
        </authorList>
    </citation>
    <scope>NUCLEOTIDE SEQUENCE [LARGE SCALE GENOMIC DNA]</scope>
</reference>
<dbReference type="InterPro" id="IPR018114">
    <property type="entry name" value="TRYPSIN_HIS"/>
</dbReference>
<evidence type="ECO:0000256" key="6">
    <source>
        <dbReference type="SAM" id="SignalP"/>
    </source>
</evidence>
<evidence type="ECO:0000256" key="2">
    <source>
        <dbReference type="ARBA" id="ARBA00022801"/>
    </source>
</evidence>
<dbReference type="AlphaFoldDB" id="A0AAV1J4E5"/>
<dbReference type="Gene3D" id="2.40.10.10">
    <property type="entry name" value="Trypsin-like serine proteases"/>
    <property type="match status" value="1"/>
</dbReference>
<gene>
    <name evidence="8" type="ORF">LNINA_LOCUS3730</name>
</gene>
<evidence type="ECO:0000313" key="8">
    <source>
        <dbReference type="EMBL" id="CAK1543947.1"/>
    </source>
</evidence>
<evidence type="ECO:0000256" key="5">
    <source>
        <dbReference type="RuleBase" id="RU363034"/>
    </source>
</evidence>